<proteinExistence type="predicted"/>
<evidence type="ECO:0000313" key="2">
    <source>
        <dbReference type="Proteomes" id="UP000830401"/>
    </source>
</evidence>
<organism evidence="1 2">
    <name type="scientific">Hymenobacter volaticus</name>
    <dbReference type="NCBI Taxonomy" id="2932254"/>
    <lineage>
        <taxon>Bacteria</taxon>
        <taxon>Pseudomonadati</taxon>
        <taxon>Bacteroidota</taxon>
        <taxon>Cytophagia</taxon>
        <taxon>Cytophagales</taxon>
        <taxon>Hymenobacteraceae</taxon>
        <taxon>Hymenobacter</taxon>
    </lineage>
</organism>
<name>A0ABY4G9C3_9BACT</name>
<dbReference type="Proteomes" id="UP000830401">
    <property type="component" value="Chromosome"/>
</dbReference>
<protein>
    <submittedName>
        <fullName evidence="1">Uncharacterized protein</fullName>
    </submittedName>
</protein>
<reference evidence="1" key="1">
    <citation type="submission" date="2022-04" db="EMBL/GenBank/DDBJ databases">
        <title>Hymenobacter sp. isolated from the air.</title>
        <authorList>
            <person name="Won M."/>
            <person name="Lee C.-M."/>
            <person name="Woen H.-Y."/>
            <person name="Kwon S.-W."/>
        </authorList>
    </citation>
    <scope>NUCLEOTIDE SEQUENCE</scope>
    <source>
        <strain evidence="1">5420S-77</strain>
    </source>
</reference>
<evidence type="ECO:0000313" key="1">
    <source>
        <dbReference type="EMBL" id="UOQ67457.1"/>
    </source>
</evidence>
<gene>
    <name evidence="1" type="ORF">MUN86_06145</name>
</gene>
<dbReference type="EMBL" id="CP095061">
    <property type="protein sequence ID" value="UOQ67457.1"/>
    <property type="molecule type" value="Genomic_DNA"/>
</dbReference>
<accession>A0ABY4G9C3</accession>
<sequence>MPSLLALNSSTLFPLSIMSIFGSDRKSGTMGGLLSSLFQSISGGGSTPGSVDGAVRKSSGFNRKLASGALLAAGAAYLYNRSKNKGTAFPNPTINR</sequence>
<keyword evidence="2" id="KW-1185">Reference proteome</keyword>